<sequence>MGKIIEIRDLCVDFEMQQMRVSALNGVNLELQRGEVLGVLGESGSGKTVLLNSVFRLLPENARSSGEILYCGNDILSMDRKRAMQLIGRHFSLIPQGFGSLNPFLKCWLQISERPMEHFNMGKEEGYGTAVRLLGDMGIESPEKAARSYRHQLSGGMLQRALVAMGISGKSEAVFVDEPTKGLDERKKRLVIDLLQLAKQRTGAMMIVSHDLCFLKEVSDRVCVMYCGEVVEISKTRDFFASPKHPYSWALLESLPSRGLKPIEGENPSMVSPPPGCRFNPRCSHRSVRCLDERPPLAEIDGFKVRCFKYV</sequence>
<reference evidence="14 15" key="1">
    <citation type="submission" date="2018-12" db="EMBL/GenBank/DDBJ databases">
        <title>The complete genome of the methanogenic archaea of the candidate phylum Verstraetearchaeota, obtained from the metagenome of underground thermal water.</title>
        <authorList>
            <person name="Kadnikov V.V."/>
            <person name="Mardanov A.V."/>
            <person name="Beletsky A.V."/>
            <person name="Karnachuk O.V."/>
            <person name="Ravin N.V."/>
        </authorList>
    </citation>
    <scope>NUCLEOTIDE SEQUENCE [LARGE SCALE GENOMIC DNA]</scope>
    <source>
        <strain evidence="14">Ch88</strain>
    </source>
</reference>
<comment type="catalytic activity">
    <reaction evidence="12">
        <text>Ni(2+)(out) + ATP + H2O = Ni(2+)(in) + ADP + phosphate + H(+)</text>
        <dbReference type="Rhea" id="RHEA:15557"/>
        <dbReference type="ChEBI" id="CHEBI:15377"/>
        <dbReference type="ChEBI" id="CHEBI:15378"/>
        <dbReference type="ChEBI" id="CHEBI:30616"/>
        <dbReference type="ChEBI" id="CHEBI:43474"/>
        <dbReference type="ChEBI" id="CHEBI:49786"/>
        <dbReference type="ChEBI" id="CHEBI:456216"/>
        <dbReference type="EC" id="7.2.2.11"/>
    </reaction>
    <physiologicalReaction direction="left-to-right" evidence="12">
        <dbReference type="Rhea" id="RHEA:15558"/>
    </physiologicalReaction>
</comment>
<keyword evidence="2" id="KW-0813">Transport</keyword>
<organism evidence="14 15">
    <name type="scientific">Methanosuratincola subterraneus</name>
    <dbReference type="NCBI Taxonomy" id="2593994"/>
    <lineage>
        <taxon>Archaea</taxon>
        <taxon>Thermoproteota</taxon>
        <taxon>Methanosuratincolia</taxon>
        <taxon>Candidatus Methanomethylicales</taxon>
        <taxon>Candidatus Methanomethylicaceae</taxon>
        <taxon>Candidatus Methanosuratincola (ex Vanwonterghem et al. 2016)</taxon>
    </lineage>
</organism>
<dbReference type="GO" id="GO:0005886">
    <property type="term" value="C:plasma membrane"/>
    <property type="evidence" value="ECO:0007669"/>
    <property type="project" value="UniProtKB-SubCell"/>
</dbReference>
<protein>
    <recommendedName>
        <fullName evidence="11">Nickel import system ATP-binding protein NikD</fullName>
        <ecNumber evidence="10">7.2.2.11</ecNumber>
    </recommendedName>
</protein>
<feature type="domain" description="ABC transporter" evidence="13">
    <location>
        <begin position="5"/>
        <end position="252"/>
    </location>
</feature>
<evidence type="ECO:0000259" key="13">
    <source>
        <dbReference type="PROSITE" id="PS50893"/>
    </source>
</evidence>
<dbReference type="EMBL" id="RXGA01000001">
    <property type="protein sequence ID" value="RWX74164.1"/>
    <property type="molecule type" value="Genomic_DNA"/>
</dbReference>
<evidence type="ECO:0000256" key="6">
    <source>
        <dbReference type="ARBA" id="ARBA00022967"/>
    </source>
</evidence>
<dbReference type="PANTHER" id="PTHR43297:SF13">
    <property type="entry name" value="NICKEL ABC TRANSPORTER, ATP-BINDING PROTEIN"/>
    <property type="match status" value="1"/>
</dbReference>
<keyword evidence="7" id="KW-0406">Ion transport</keyword>
<dbReference type="SMART" id="SM00382">
    <property type="entry name" value="AAA"/>
    <property type="match status" value="1"/>
</dbReference>
<dbReference type="InterPro" id="IPR027417">
    <property type="entry name" value="P-loop_NTPase"/>
</dbReference>
<evidence type="ECO:0000256" key="3">
    <source>
        <dbReference type="ARBA" id="ARBA00022475"/>
    </source>
</evidence>
<accession>A0A444L9C7</accession>
<keyword evidence="6" id="KW-1278">Translocase</keyword>
<dbReference type="InterPro" id="IPR017871">
    <property type="entry name" value="ABC_transporter-like_CS"/>
</dbReference>
<evidence type="ECO:0000256" key="8">
    <source>
        <dbReference type="ARBA" id="ARBA00023136"/>
    </source>
</evidence>
<dbReference type="Pfam" id="PF08352">
    <property type="entry name" value="oligo_HPY"/>
    <property type="match status" value="1"/>
</dbReference>
<dbReference type="PANTHER" id="PTHR43297">
    <property type="entry name" value="OLIGOPEPTIDE TRANSPORT ATP-BINDING PROTEIN APPD"/>
    <property type="match status" value="1"/>
</dbReference>
<dbReference type="EC" id="7.2.2.11" evidence="10"/>
<dbReference type="GO" id="GO:0016887">
    <property type="term" value="F:ATP hydrolysis activity"/>
    <property type="evidence" value="ECO:0007669"/>
    <property type="project" value="InterPro"/>
</dbReference>
<comment type="subunit">
    <text evidence="9">The complex is composed of two ATP-binding proteins (NikD and NikE), two transmembrane proteins (NikB and NikC) and a solute-binding protein (NikA).</text>
</comment>
<evidence type="ECO:0000256" key="2">
    <source>
        <dbReference type="ARBA" id="ARBA00022448"/>
    </source>
</evidence>
<name>A0A444L9C7_METS7</name>
<dbReference type="Proteomes" id="UP000288215">
    <property type="component" value="Unassembled WGS sequence"/>
</dbReference>
<evidence type="ECO:0000256" key="4">
    <source>
        <dbReference type="ARBA" id="ARBA00022741"/>
    </source>
</evidence>
<dbReference type="PROSITE" id="PS00211">
    <property type="entry name" value="ABC_TRANSPORTER_1"/>
    <property type="match status" value="1"/>
</dbReference>
<dbReference type="InterPro" id="IPR050388">
    <property type="entry name" value="ABC_Ni/Peptide_Import"/>
</dbReference>
<dbReference type="SUPFAM" id="SSF52540">
    <property type="entry name" value="P-loop containing nucleoside triphosphate hydrolases"/>
    <property type="match status" value="1"/>
</dbReference>
<keyword evidence="8" id="KW-0472">Membrane</keyword>
<dbReference type="NCBIfam" id="TIGR01727">
    <property type="entry name" value="oligo_HPY"/>
    <property type="match status" value="1"/>
</dbReference>
<dbReference type="CDD" id="cd03257">
    <property type="entry name" value="ABC_NikE_OppD_transporters"/>
    <property type="match status" value="1"/>
</dbReference>
<dbReference type="Pfam" id="PF00005">
    <property type="entry name" value="ABC_tran"/>
    <property type="match status" value="1"/>
</dbReference>
<gene>
    <name evidence="14" type="ORF">Metus_0189</name>
</gene>
<dbReference type="InterPro" id="IPR003439">
    <property type="entry name" value="ABC_transporter-like_ATP-bd"/>
</dbReference>
<evidence type="ECO:0000256" key="5">
    <source>
        <dbReference type="ARBA" id="ARBA00022840"/>
    </source>
</evidence>
<evidence type="ECO:0000313" key="14">
    <source>
        <dbReference type="EMBL" id="RWX74164.1"/>
    </source>
</evidence>
<evidence type="ECO:0000256" key="11">
    <source>
        <dbReference type="ARBA" id="ARBA00044143"/>
    </source>
</evidence>
<dbReference type="GO" id="GO:0005524">
    <property type="term" value="F:ATP binding"/>
    <property type="evidence" value="ECO:0007669"/>
    <property type="project" value="UniProtKB-KW"/>
</dbReference>
<keyword evidence="5" id="KW-0067">ATP-binding</keyword>
<dbReference type="GO" id="GO:0015413">
    <property type="term" value="F:ABC-type nickel transporter activity"/>
    <property type="evidence" value="ECO:0007669"/>
    <property type="project" value="UniProtKB-EC"/>
</dbReference>
<comment type="caution">
    <text evidence="14">The sequence shown here is derived from an EMBL/GenBank/DDBJ whole genome shotgun (WGS) entry which is preliminary data.</text>
</comment>
<evidence type="ECO:0000256" key="9">
    <source>
        <dbReference type="ARBA" id="ARBA00038669"/>
    </source>
</evidence>
<dbReference type="InterPro" id="IPR013563">
    <property type="entry name" value="Oligopep_ABC_C"/>
</dbReference>
<evidence type="ECO:0000256" key="12">
    <source>
        <dbReference type="ARBA" id="ARBA00048610"/>
    </source>
</evidence>
<dbReference type="InterPro" id="IPR003593">
    <property type="entry name" value="AAA+_ATPase"/>
</dbReference>
<dbReference type="PROSITE" id="PS50893">
    <property type="entry name" value="ABC_TRANSPORTER_2"/>
    <property type="match status" value="1"/>
</dbReference>
<proteinExistence type="predicted"/>
<dbReference type="AlphaFoldDB" id="A0A444L9C7"/>
<evidence type="ECO:0000256" key="1">
    <source>
        <dbReference type="ARBA" id="ARBA00004202"/>
    </source>
</evidence>
<evidence type="ECO:0000256" key="10">
    <source>
        <dbReference type="ARBA" id="ARBA00039098"/>
    </source>
</evidence>
<keyword evidence="4" id="KW-0547">Nucleotide-binding</keyword>
<keyword evidence="3" id="KW-1003">Cell membrane</keyword>
<comment type="subcellular location">
    <subcellularLocation>
        <location evidence="1">Cell membrane</location>
        <topology evidence="1">Peripheral membrane protein</topology>
    </subcellularLocation>
</comment>
<dbReference type="GO" id="GO:0015833">
    <property type="term" value="P:peptide transport"/>
    <property type="evidence" value="ECO:0007669"/>
    <property type="project" value="InterPro"/>
</dbReference>
<evidence type="ECO:0000313" key="15">
    <source>
        <dbReference type="Proteomes" id="UP000288215"/>
    </source>
</evidence>
<dbReference type="Gene3D" id="3.40.50.300">
    <property type="entry name" value="P-loop containing nucleotide triphosphate hydrolases"/>
    <property type="match status" value="1"/>
</dbReference>
<evidence type="ECO:0000256" key="7">
    <source>
        <dbReference type="ARBA" id="ARBA00023065"/>
    </source>
</evidence>